<keyword evidence="5" id="KW-1035">Host cytoplasm</keyword>
<evidence type="ECO:0000256" key="3">
    <source>
        <dbReference type="ARBA" id="ARBA00022638"/>
    </source>
</evidence>
<name>A0A4R5DVM8_9BACT</name>
<dbReference type="HAMAP" id="MF_04110">
    <property type="entry name" value="ENDOLYSIN_T4"/>
    <property type="match status" value="1"/>
</dbReference>
<evidence type="ECO:0000256" key="7">
    <source>
        <dbReference type="RuleBase" id="RU003788"/>
    </source>
</evidence>
<keyword evidence="6 7" id="KW-0326">Glycosidase</keyword>
<dbReference type="GO" id="GO:0031640">
    <property type="term" value="P:killing of cells of another organism"/>
    <property type="evidence" value="ECO:0007669"/>
    <property type="project" value="UniProtKB-KW"/>
</dbReference>
<evidence type="ECO:0000256" key="5">
    <source>
        <dbReference type="ARBA" id="ARBA00023200"/>
    </source>
</evidence>
<evidence type="ECO:0000313" key="9">
    <source>
        <dbReference type="EMBL" id="TDE15295.1"/>
    </source>
</evidence>
<dbReference type="InterPro" id="IPR002196">
    <property type="entry name" value="Glyco_hydro_24"/>
</dbReference>
<evidence type="ECO:0000256" key="8">
    <source>
        <dbReference type="SAM" id="Phobius"/>
    </source>
</evidence>
<gene>
    <name evidence="9" type="ORF">E0F88_12285</name>
</gene>
<dbReference type="GO" id="GO:0016998">
    <property type="term" value="P:cell wall macromolecule catabolic process"/>
    <property type="evidence" value="ECO:0007669"/>
    <property type="project" value="InterPro"/>
</dbReference>
<keyword evidence="8" id="KW-0812">Transmembrane</keyword>
<dbReference type="CDD" id="cd00737">
    <property type="entry name" value="lyz_endolysin_autolysin"/>
    <property type="match status" value="1"/>
</dbReference>
<dbReference type="PANTHER" id="PTHR38107:SF3">
    <property type="entry name" value="LYSOZYME RRRD-RELATED"/>
    <property type="match status" value="1"/>
</dbReference>
<dbReference type="GO" id="GO:0042742">
    <property type="term" value="P:defense response to bacterium"/>
    <property type="evidence" value="ECO:0007669"/>
    <property type="project" value="UniProtKB-KW"/>
</dbReference>
<organism evidence="9 10">
    <name type="scientific">Dyadobacter psychrotolerans</name>
    <dbReference type="NCBI Taxonomy" id="2541721"/>
    <lineage>
        <taxon>Bacteria</taxon>
        <taxon>Pseudomonadati</taxon>
        <taxon>Bacteroidota</taxon>
        <taxon>Cytophagia</taxon>
        <taxon>Cytophagales</taxon>
        <taxon>Spirosomataceae</taxon>
        <taxon>Dyadobacter</taxon>
    </lineage>
</organism>
<keyword evidence="8" id="KW-0472">Membrane</keyword>
<evidence type="ECO:0000313" key="10">
    <source>
        <dbReference type="Proteomes" id="UP000294850"/>
    </source>
</evidence>
<dbReference type="RefSeq" id="WP_131958558.1">
    <property type="nucleotide sequence ID" value="NZ_SMFL01000004.1"/>
</dbReference>
<comment type="caution">
    <text evidence="9">The sequence shown here is derived from an EMBL/GenBank/DDBJ whole genome shotgun (WGS) entry which is preliminary data.</text>
</comment>
<dbReference type="OrthoDB" id="5327667at2"/>
<keyword evidence="10" id="KW-1185">Reference proteome</keyword>
<dbReference type="Pfam" id="PF00959">
    <property type="entry name" value="Phage_lysozyme"/>
    <property type="match status" value="1"/>
</dbReference>
<dbReference type="InterPro" id="IPR023347">
    <property type="entry name" value="Lysozyme_dom_sf"/>
</dbReference>
<dbReference type="GO" id="GO:0003796">
    <property type="term" value="F:lysozyme activity"/>
    <property type="evidence" value="ECO:0007669"/>
    <property type="project" value="UniProtKB-EC"/>
</dbReference>
<protein>
    <recommendedName>
        <fullName evidence="7">Lysozyme</fullName>
        <ecNumber evidence="7">3.2.1.17</ecNumber>
    </recommendedName>
</protein>
<evidence type="ECO:0000256" key="2">
    <source>
        <dbReference type="ARBA" id="ARBA00022529"/>
    </source>
</evidence>
<accession>A0A4R5DVM8</accession>
<dbReference type="GO" id="GO:0009253">
    <property type="term" value="P:peptidoglycan catabolic process"/>
    <property type="evidence" value="ECO:0007669"/>
    <property type="project" value="InterPro"/>
</dbReference>
<evidence type="ECO:0000256" key="4">
    <source>
        <dbReference type="ARBA" id="ARBA00022801"/>
    </source>
</evidence>
<dbReference type="SUPFAM" id="SSF53955">
    <property type="entry name" value="Lysozyme-like"/>
    <property type="match status" value="1"/>
</dbReference>
<dbReference type="Gene3D" id="1.10.530.40">
    <property type="match status" value="1"/>
</dbReference>
<keyword evidence="2 7" id="KW-0929">Antimicrobial</keyword>
<evidence type="ECO:0000256" key="6">
    <source>
        <dbReference type="ARBA" id="ARBA00023295"/>
    </source>
</evidence>
<dbReference type="AlphaFoldDB" id="A0A4R5DVM8"/>
<proteinExistence type="inferred from homology"/>
<dbReference type="Proteomes" id="UP000294850">
    <property type="component" value="Unassembled WGS sequence"/>
</dbReference>
<dbReference type="InterPro" id="IPR023346">
    <property type="entry name" value="Lysozyme-like_dom_sf"/>
</dbReference>
<reference evidence="9 10" key="1">
    <citation type="submission" date="2019-03" db="EMBL/GenBank/DDBJ databases">
        <title>Dyadobacter AR-3-6 sp. nov., isolated from arctic soil.</title>
        <authorList>
            <person name="Chaudhary D.K."/>
        </authorList>
    </citation>
    <scope>NUCLEOTIDE SEQUENCE [LARGE SCALE GENOMIC DNA]</scope>
    <source>
        <strain evidence="9 10">AR-3-6</strain>
    </source>
</reference>
<evidence type="ECO:0000256" key="1">
    <source>
        <dbReference type="ARBA" id="ARBA00000632"/>
    </source>
</evidence>
<dbReference type="PANTHER" id="PTHR38107">
    <property type="match status" value="1"/>
</dbReference>
<comment type="catalytic activity">
    <reaction evidence="1 7">
        <text>Hydrolysis of (1-&gt;4)-beta-linkages between N-acetylmuramic acid and N-acetyl-D-glucosamine residues in a peptidoglycan and between N-acetyl-D-glucosamine residues in chitodextrins.</text>
        <dbReference type="EC" id="3.2.1.17"/>
    </reaction>
</comment>
<dbReference type="EC" id="3.2.1.17" evidence="7"/>
<dbReference type="InterPro" id="IPR033907">
    <property type="entry name" value="Endolysin_autolysin"/>
</dbReference>
<dbReference type="InterPro" id="IPR051018">
    <property type="entry name" value="Bacteriophage_GH24"/>
</dbReference>
<keyword evidence="3 7" id="KW-0081">Bacteriolytic enzyme</keyword>
<dbReference type="InterPro" id="IPR034690">
    <property type="entry name" value="Endolysin_T4_type"/>
</dbReference>
<comment type="similarity">
    <text evidence="7">Belongs to the glycosyl hydrolase 24 family.</text>
</comment>
<sequence>MANMQFSSSGVQVLKNREKLRLKAYPDSNGTLTIGWGFTYYEDGSRVKSGQTITQDRAVQLLNYHIGIAVNGVNKNITASLLQGQFDACVSFVYNAGTTAFANSGLRKLINANPNNTEAIFAEWRKWKYETVNGVKRISDGLIKRREEEIRMYSSGAVAGSSFFFWIVLVVAIVFYLRRKKNKK</sequence>
<keyword evidence="8" id="KW-1133">Transmembrane helix</keyword>
<feature type="transmembrane region" description="Helical" evidence="8">
    <location>
        <begin position="152"/>
        <end position="177"/>
    </location>
</feature>
<dbReference type="EMBL" id="SMFL01000004">
    <property type="protein sequence ID" value="TDE15295.1"/>
    <property type="molecule type" value="Genomic_DNA"/>
</dbReference>
<keyword evidence="4 7" id="KW-0378">Hydrolase</keyword>